<dbReference type="Proteomes" id="UP000244168">
    <property type="component" value="Unassembled WGS sequence"/>
</dbReference>
<dbReference type="SUPFAM" id="SSF48452">
    <property type="entry name" value="TPR-like"/>
    <property type="match status" value="1"/>
</dbReference>
<dbReference type="InterPro" id="IPR011990">
    <property type="entry name" value="TPR-like_helical_dom_sf"/>
</dbReference>
<comment type="subcellular location">
    <subcellularLocation>
        <location evidence="1">Cell outer membrane</location>
    </subcellularLocation>
</comment>
<evidence type="ECO:0000256" key="4">
    <source>
        <dbReference type="ARBA" id="ARBA00023136"/>
    </source>
</evidence>
<evidence type="ECO:0000259" key="6">
    <source>
        <dbReference type="Pfam" id="PF07980"/>
    </source>
</evidence>
<dbReference type="RefSeq" id="WP_107830605.1">
    <property type="nucleotide sequence ID" value="NZ_CP160205.1"/>
</dbReference>
<evidence type="ECO:0000313" key="9">
    <source>
        <dbReference type="Proteomes" id="UP000244168"/>
    </source>
</evidence>
<protein>
    <submittedName>
        <fullName evidence="8">Putative outer membrane starch-binding protein</fullName>
    </submittedName>
</protein>
<evidence type="ECO:0000313" key="8">
    <source>
        <dbReference type="EMBL" id="PTQ94165.1"/>
    </source>
</evidence>
<comment type="caution">
    <text evidence="8">The sequence shown here is derived from an EMBL/GenBank/DDBJ whole genome shotgun (WGS) entry which is preliminary data.</text>
</comment>
<name>A0A2T5J6J8_9SPHI</name>
<evidence type="ECO:0000256" key="5">
    <source>
        <dbReference type="ARBA" id="ARBA00023237"/>
    </source>
</evidence>
<evidence type="ECO:0000256" key="1">
    <source>
        <dbReference type="ARBA" id="ARBA00004442"/>
    </source>
</evidence>
<evidence type="ECO:0000259" key="7">
    <source>
        <dbReference type="Pfam" id="PF14322"/>
    </source>
</evidence>
<comment type="similarity">
    <text evidence="2">Belongs to the SusD family.</text>
</comment>
<dbReference type="InterPro" id="IPR012944">
    <property type="entry name" value="SusD_RagB_dom"/>
</dbReference>
<keyword evidence="4" id="KW-0472">Membrane</keyword>
<feature type="domain" description="SusD-like N-terminal" evidence="7">
    <location>
        <begin position="44"/>
        <end position="225"/>
    </location>
</feature>
<keyword evidence="5" id="KW-0998">Cell outer membrane</keyword>
<dbReference type="AlphaFoldDB" id="A0A2T5J6J8"/>
<keyword evidence="3" id="KW-0732">Signal</keyword>
<keyword evidence="9" id="KW-1185">Reference proteome</keyword>
<sequence>MKKFITIISLFLIVANFSCKKFLQEENLGGITSTNYYTDTKGYESLINSCYGSLRGIYDNDPYLFEYGTDLTTRGDQEAISGTLGDRQTRAIGLNEYTTLAADNSGVSSVFSACYSGIQRCNTAINRGASIPGIDPALAKKRIGEASFIRAYYYYILAENFGGVPIVKDEINTVITHFSPGKEQYVYDFIISDLTTALNSVDVTTADFGRVTQGAVKQLLALIYLTRGYKSYGNADDFTKAAQYADQVINSGTYSLLPNYTDVFNPSNQKSKEIIWSIQYDPTSLQKNTVTTNSVGNDQNILFGWRLYKEPGFTEGDQTYGRRIADYMPTQYLYTLFNTTKDARYDGTFISQFYAVTDATLNGKPVKKGDLRFYFPKWDRPFTAADSIALKTANPNVEIITFPRWKQDFNNIGGAEKWPMVGKFYDPNALLPGAQSGQYTSSRDIFIFRLAETYLIAAEAYFKLGQTATAADRINVVRARATIAGQNMQITAADVNIDFILDERARELEGEYKRWFDLKRTHKLDRAFQNNILTKQANPGGILDKYYLRPIPQIVIDRDSEGYPQNTGY</sequence>
<dbReference type="Gene3D" id="1.25.40.390">
    <property type="match status" value="1"/>
</dbReference>
<reference evidence="8 9" key="1">
    <citation type="submission" date="2018-04" db="EMBL/GenBank/DDBJ databases">
        <title>Genomic Encyclopedia of Archaeal and Bacterial Type Strains, Phase II (KMG-II): from individual species to whole genera.</title>
        <authorList>
            <person name="Goeker M."/>
        </authorList>
    </citation>
    <scope>NUCLEOTIDE SEQUENCE [LARGE SCALE GENOMIC DNA]</scope>
    <source>
        <strain evidence="8 9">DSM 26809</strain>
    </source>
</reference>
<accession>A0A2T5J6J8</accession>
<proteinExistence type="inferred from homology"/>
<dbReference type="OrthoDB" id="5694214at2"/>
<dbReference type="GO" id="GO:0009279">
    <property type="term" value="C:cell outer membrane"/>
    <property type="evidence" value="ECO:0007669"/>
    <property type="project" value="UniProtKB-SubCell"/>
</dbReference>
<dbReference type="InterPro" id="IPR033985">
    <property type="entry name" value="SusD-like_N"/>
</dbReference>
<organism evidence="8 9">
    <name type="scientific">Mucilaginibacter yixingensis</name>
    <dbReference type="NCBI Taxonomy" id="1295612"/>
    <lineage>
        <taxon>Bacteria</taxon>
        <taxon>Pseudomonadati</taxon>
        <taxon>Bacteroidota</taxon>
        <taxon>Sphingobacteriia</taxon>
        <taxon>Sphingobacteriales</taxon>
        <taxon>Sphingobacteriaceae</taxon>
        <taxon>Mucilaginibacter</taxon>
    </lineage>
</organism>
<dbReference type="Pfam" id="PF07980">
    <property type="entry name" value="SusD_RagB"/>
    <property type="match status" value="1"/>
</dbReference>
<gene>
    <name evidence="8" type="ORF">C8P68_107231</name>
</gene>
<dbReference type="EMBL" id="QAOQ01000007">
    <property type="protein sequence ID" value="PTQ94165.1"/>
    <property type="molecule type" value="Genomic_DNA"/>
</dbReference>
<evidence type="ECO:0000256" key="3">
    <source>
        <dbReference type="ARBA" id="ARBA00022729"/>
    </source>
</evidence>
<evidence type="ECO:0000256" key="2">
    <source>
        <dbReference type="ARBA" id="ARBA00006275"/>
    </source>
</evidence>
<feature type="domain" description="RagB/SusD" evidence="6">
    <location>
        <begin position="272"/>
        <end position="569"/>
    </location>
</feature>
<dbReference type="Pfam" id="PF14322">
    <property type="entry name" value="SusD-like_3"/>
    <property type="match status" value="1"/>
</dbReference>